<evidence type="ECO:0000313" key="5">
    <source>
        <dbReference type="EMBL" id="PSK87347.1"/>
    </source>
</evidence>
<dbReference type="InterPro" id="IPR036844">
    <property type="entry name" value="Hint_dom_sf"/>
</dbReference>
<reference evidence="5 6" key="1">
    <citation type="submission" date="2018-03" db="EMBL/GenBank/DDBJ databases">
        <title>Genomic Encyclopedia of Archaeal and Bacterial Type Strains, Phase II (KMG-II): from individual species to whole genera.</title>
        <authorList>
            <person name="Goeker M."/>
        </authorList>
    </citation>
    <scope>NUCLEOTIDE SEQUENCE [LARGE SCALE GENOMIC DNA]</scope>
    <source>
        <strain evidence="5 6">DSM 45312</strain>
    </source>
</reference>
<dbReference type="OrthoDB" id="582519at2"/>
<dbReference type="RefSeq" id="WP_106586571.1">
    <property type="nucleotide sequence ID" value="NZ_PYGA01000032.1"/>
</dbReference>
<sequence length="490" mass="51166">MRWVRRAESGASILEYAAVVVLISTIAAALIAGGLPSAVTPAVTGAVCELYDAGHCDDKKGGGENGGSGGSAADPGGSGADDPTEAASPSGGGPAADPAADKKLKDAQKEYDRLKRAQKRAQADADGFDEELLAILSDMIGATDAKKCFTEGDIIACAKTAAGSLGVFKAARALTKVPKAISAFNKMRKASKALDKANDRLNKQKKKLDALKKKRKQRCTRAGGKKNSFLPGTPVLMADGTHVPIEDVAVGDKVLAFDPRTGEEGSRPVTDLIEGSGKKALVALTVISGDGSVSRLTATGEHPFWSPDSAEWIDADDLRPGDRLRTAEGEWAEVRAVGTRTAADQAVHNLTIADLHTYYAGESGQELLVHNDDPTPEDPCSTAAKVAKQVDDAKDSVLSKIPGAEAKLAKGGWNIKVPYKKNQPITIRIMQGTEGNARHLKPYFRISAGNKGAVDKNGVPTSDRAASHMDLVDGSPDEIAAIVTKLKGGS</sequence>
<evidence type="ECO:0000313" key="6">
    <source>
        <dbReference type="Proteomes" id="UP000240542"/>
    </source>
</evidence>
<dbReference type="SUPFAM" id="SSF51294">
    <property type="entry name" value="Hedgehog/intein (Hint) domain"/>
    <property type="match status" value="1"/>
</dbReference>
<comment type="caution">
    <text evidence="5">The sequence shown here is derived from an EMBL/GenBank/DDBJ whole genome shotgun (WGS) entry which is preliminary data.</text>
</comment>
<feature type="coiled-coil region" evidence="1">
    <location>
        <begin position="104"/>
        <end position="131"/>
    </location>
</feature>
<keyword evidence="6" id="KW-1185">Reference proteome</keyword>
<dbReference type="Proteomes" id="UP000240542">
    <property type="component" value="Unassembled WGS sequence"/>
</dbReference>
<keyword evidence="3" id="KW-1133">Transmembrane helix</keyword>
<keyword evidence="3" id="KW-0812">Transmembrane</keyword>
<evidence type="ECO:0000259" key="4">
    <source>
        <dbReference type="SMART" id="SM00306"/>
    </source>
</evidence>
<dbReference type="Gene3D" id="2.170.16.10">
    <property type="entry name" value="Hedgehog/Intein (Hint) domain"/>
    <property type="match status" value="1"/>
</dbReference>
<protein>
    <submittedName>
        <fullName evidence="5">Pretoxin HINT domain-containing protein</fullName>
    </submittedName>
</protein>
<evidence type="ECO:0000256" key="2">
    <source>
        <dbReference type="SAM" id="MobiDB-lite"/>
    </source>
</evidence>
<dbReference type="CDD" id="cd00081">
    <property type="entry name" value="Hint"/>
    <property type="match status" value="1"/>
</dbReference>
<accession>A0A2P8CQV4</accession>
<dbReference type="InterPro" id="IPR003587">
    <property type="entry name" value="Hint_dom_N"/>
</dbReference>
<organism evidence="5 6">
    <name type="scientific">Murinocardiopsis flavida</name>
    <dbReference type="NCBI Taxonomy" id="645275"/>
    <lineage>
        <taxon>Bacteria</taxon>
        <taxon>Bacillati</taxon>
        <taxon>Actinomycetota</taxon>
        <taxon>Actinomycetes</taxon>
        <taxon>Streptosporangiales</taxon>
        <taxon>Nocardiopsidaceae</taxon>
        <taxon>Murinocardiopsis</taxon>
    </lineage>
</organism>
<name>A0A2P8CQV4_9ACTN</name>
<feature type="transmembrane region" description="Helical" evidence="3">
    <location>
        <begin position="12"/>
        <end position="35"/>
    </location>
</feature>
<evidence type="ECO:0000256" key="1">
    <source>
        <dbReference type="SAM" id="Coils"/>
    </source>
</evidence>
<feature type="region of interest" description="Disordered" evidence="2">
    <location>
        <begin position="62"/>
        <end position="102"/>
    </location>
</feature>
<proteinExistence type="predicted"/>
<dbReference type="EMBL" id="PYGA01000032">
    <property type="protein sequence ID" value="PSK87347.1"/>
    <property type="molecule type" value="Genomic_DNA"/>
</dbReference>
<dbReference type="SMART" id="SM00306">
    <property type="entry name" value="HintN"/>
    <property type="match status" value="1"/>
</dbReference>
<feature type="coiled-coil region" evidence="1">
    <location>
        <begin position="187"/>
        <end position="218"/>
    </location>
</feature>
<gene>
    <name evidence="5" type="ORF">CLV63_1322</name>
</gene>
<dbReference type="Pfam" id="PF07591">
    <property type="entry name" value="PT-HINT"/>
    <property type="match status" value="1"/>
</dbReference>
<evidence type="ECO:0000256" key="3">
    <source>
        <dbReference type="SAM" id="Phobius"/>
    </source>
</evidence>
<dbReference type="AlphaFoldDB" id="A0A2P8CQV4"/>
<keyword evidence="3" id="KW-0472">Membrane</keyword>
<keyword evidence="1" id="KW-0175">Coiled coil</keyword>
<feature type="domain" description="Hint" evidence="4">
    <location>
        <begin position="226"/>
        <end position="328"/>
    </location>
</feature>